<dbReference type="Proteomes" id="UP000076871">
    <property type="component" value="Unassembled WGS sequence"/>
</dbReference>
<accession>A0A165CU57</accession>
<dbReference type="GeneID" id="63822871"/>
<dbReference type="EMBL" id="KV427644">
    <property type="protein sequence ID" value="KZT03439.1"/>
    <property type="molecule type" value="Genomic_DNA"/>
</dbReference>
<keyword evidence="3" id="KW-1185">Reference proteome</keyword>
<evidence type="ECO:0000256" key="1">
    <source>
        <dbReference type="SAM" id="MobiDB-lite"/>
    </source>
</evidence>
<name>A0A165CU57_9APHY</name>
<dbReference type="OrthoDB" id="3016366at2759"/>
<proteinExistence type="predicted"/>
<feature type="region of interest" description="Disordered" evidence="1">
    <location>
        <begin position="150"/>
        <end position="170"/>
    </location>
</feature>
<organism evidence="2 3">
    <name type="scientific">Laetiporus sulphureus 93-53</name>
    <dbReference type="NCBI Taxonomy" id="1314785"/>
    <lineage>
        <taxon>Eukaryota</taxon>
        <taxon>Fungi</taxon>
        <taxon>Dikarya</taxon>
        <taxon>Basidiomycota</taxon>
        <taxon>Agaricomycotina</taxon>
        <taxon>Agaricomycetes</taxon>
        <taxon>Polyporales</taxon>
        <taxon>Laetiporus</taxon>
    </lineage>
</organism>
<dbReference type="AlphaFoldDB" id="A0A165CU57"/>
<protein>
    <submittedName>
        <fullName evidence="2">Uncharacterized protein</fullName>
    </submittedName>
</protein>
<sequence length="170" mass="18615">MAPTPAGTAPVIDTRFVVGGIYIITFIRTTSVEGGFHWGLYHHTSPSSGTKYHVTNMGPGWLADHGTTTGVMRSHLLVGLKRIGYCSPSSSKEVADIVQSVPLNQVPPGRDVLDCRTWAMHIVGILIARGYVKCSDIQALENEVQIWSEKHHADSHNNRQPRVIEDSTVC</sequence>
<dbReference type="Pfam" id="PF20174">
    <property type="entry name" value="DUF6540"/>
    <property type="match status" value="1"/>
</dbReference>
<dbReference type="RefSeq" id="XP_040761179.1">
    <property type="nucleotide sequence ID" value="XM_040905842.1"/>
</dbReference>
<evidence type="ECO:0000313" key="2">
    <source>
        <dbReference type="EMBL" id="KZT03439.1"/>
    </source>
</evidence>
<feature type="non-terminal residue" evidence="2">
    <location>
        <position position="170"/>
    </location>
</feature>
<dbReference type="InterPro" id="IPR046670">
    <property type="entry name" value="DUF6540"/>
</dbReference>
<reference evidence="2 3" key="1">
    <citation type="journal article" date="2016" name="Mol. Biol. Evol.">
        <title>Comparative Genomics of Early-Diverging Mushroom-Forming Fungi Provides Insights into the Origins of Lignocellulose Decay Capabilities.</title>
        <authorList>
            <person name="Nagy L.G."/>
            <person name="Riley R."/>
            <person name="Tritt A."/>
            <person name="Adam C."/>
            <person name="Daum C."/>
            <person name="Floudas D."/>
            <person name="Sun H."/>
            <person name="Yadav J.S."/>
            <person name="Pangilinan J."/>
            <person name="Larsson K.H."/>
            <person name="Matsuura K."/>
            <person name="Barry K."/>
            <person name="Labutti K."/>
            <person name="Kuo R."/>
            <person name="Ohm R.A."/>
            <person name="Bhattacharya S.S."/>
            <person name="Shirouzu T."/>
            <person name="Yoshinaga Y."/>
            <person name="Martin F.M."/>
            <person name="Grigoriev I.V."/>
            <person name="Hibbett D.S."/>
        </authorList>
    </citation>
    <scope>NUCLEOTIDE SEQUENCE [LARGE SCALE GENOMIC DNA]</scope>
    <source>
        <strain evidence="2 3">93-53</strain>
    </source>
</reference>
<dbReference type="InParanoid" id="A0A165CU57"/>
<evidence type="ECO:0000313" key="3">
    <source>
        <dbReference type="Proteomes" id="UP000076871"/>
    </source>
</evidence>
<gene>
    <name evidence="2" type="ORF">LAESUDRAFT_683967</name>
</gene>